<keyword evidence="8" id="KW-1185">Reference proteome</keyword>
<comment type="caution">
    <text evidence="7">The sequence shown here is derived from an EMBL/GenBank/DDBJ whole genome shotgun (WGS) entry which is preliminary data.</text>
</comment>
<name>A0A164XAL5_9CRUS</name>
<dbReference type="EMBL" id="LRGB01001005">
    <property type="protein sequence ID" value="KZS14029.1"/>
    <property type="molecule type" value="Genomic_DNA"/>
</dbReference>
<evidence type="ECO:0000256" key="2">
    <source>
        <dbReference type="ARBA" id="ARBA00022741"/>
    </source>
</evidence>
<dbReference type="OrthoDB" id="1724632at2759"/>
<gene>
    <name evidence="7" type="ORF">APZ42_020671</name>
</gene>
<dbReference type="GO" id="GO:0003921">
    <property type="term" value="F:GMP synthase activity"/>
    <property type="evidence" value="ECO:0007669"/>
    <property type="project" value="TreeGrafter"/>
</dbReference>
<dbReference type="PANTHER" id="PTHR11922:SF2">
    <property type="entry name" value="GMP SYNTHASE [GLUTAMINE-HYDROLYZING]"/>
    <property type="match status" value="1"/>
</dbReference>
<reference evidence="7 8" key="1">
    <citation type="submission" date="2016-03" db="EMBL/GenBank/DDBJ databases">
        <title>EvidentialGene: Evidence-directed Construction of Genes on Genomes.</title>
        <authorList>
            <person name="Gilbert D.G."/>
            <person name="Choi J.-H."/>
            <person name="Mockaitis K."/>
            <person name="Colbourne J."/>
            <person name="Pfrender M."/>
        </authorList>
    </citation>
    <scope>NUCLEOTIDE SEQUENCE [LARGE SCALE GENOMIC DNA]</scope>
    <source>
        <strain evidence="7 8">Xinb3</strain>
        <tissue evidence="7">Complete organism</tissue>
    </source>
</reference>
<dbReference type="Pfam" id="PF00117">
    <property type="entry name" value="GATase"/>
    <property type="match status" value="1"/>
</dbReference>
<keyword evidence="1" id="KW-0436">Ligase</keyword>
<keyword evidence="4" id="KW-0658">Purine biosynthesis</keyword>
<keyword evidence="5" id="KW-0067">ATP-binding</keyword>
<evidence type="ECO:0000313" key="7">
    <source>
        <dbReference type="EMBL" id="KZS14029.1"/>
    </source>
</evidence>
<evidence type="ECO:0000313" key="8">
    <source>
        <dbReference type="Proteomes" id="UP000076858"/>
    </source>
</evidence>
<evidence type="ECO:0000256" key="4">
    <source>
        <dbReference type="ARBA" id="ARBA00022755"/>
    </source>
</evidence>
<organism evidence="7 8">
    <name type="scientific">Daphnia magna</name>
    <dbReference type="NCBI Taxonomy" id="35525"/>
    <lineage>
        <taxon>Eukaryota</taxon>
        <taxon>Metazoa</taxon>
        <taxon>Ecdysozoa</taxon>
        <taxon>Arthropoda</taxon>
        <taxon>Crustacea</taxon>
        <taxon>Branchiopoda</taxon>
        <taxon>Diplostraca</taxon>
        <taxon>Cladocera</taxon>
        <taxon>Anomopoda</taxon>
        <taxon>Daphniidae</taxon>
        <taxon>Daphnia</taxon>
    </lineage>
</organism>
<dbReference type="Gene3D" id="3.40.50.880">
    <property type="match status" value="1"/>
</dbReference>
<feature type="domain" description="Glutamine amidotransferase" evidence="6">
    <location>
        <begin position="87"/>
        <end position="180"/>
    </location>
</feature>
<dbReference type="AlphaFoldDB" id="A0A164XAL5"/>
<dbReference type="InterPro" id="IPR029062">
    <property type="entry name" value="Class_I_gatase-like"/>
</dbReference>
<sequence length="187" mass="21090">MYLFHPEALIGWLNANVGYDTTYATPSTTQKCMFCKSVKQSPSRRHARHMFFRKSPLDMSSDLKLSEVLFQSNCQRHLKKGYVAKDPNSVYAADAPLNVTAIFTCGFPVLVICYGMQLFNKELGGTEECKDVCEDGQFDIQVQTECPLFKGLETRQMVLLTNVDSFDKVAEGLSCVAKSSRHYFSHC</sequence>
<accession>A0A164XAL5</accession>
<evidence type="ECO:0000256" key="1">
    <source>
        <dbReference type="ARBA" id="ARBA00022598"/>
    </source>
</evidence>
<evidence type="ECO:0000256" key="3">
    <source>
        <dbReference type="ARBA" id="ARBA00022749"/>
    </source>
</evidence>
<protein>
    <submittedName>
        <fullName evidence="7">Putative GMP synthase</fullName>
    </submittedName>
</protein>
<evidence type="ECO:0000256" key="5">
    <source>
        <dbReference type="ARBA" id="ARBA00022840"/>
    </source>
</evidence>
<dbReference type="SUPFAM" id="SSF52317">
    <property type="entry name" value="Class I glutamine amidotransferase-like"/>
    <property type="match status" value="1"/>
</dbReference>
<dbReference type="InterPro" id="IPR017926">
    <property type="entry name" value="GATASE"/>
</dbReference>
<evidence type="ECO:0000259" key="6">
    <source>
        <dbReference type="Pfam" id="PF00117"/>
    </source>
</evidence>
<dbReference type="PANTHER" id="PTHR11922">
    <property type="entry name" value="GMP SYNTHASE-RELATED"/>
    <property type="match status" value="1"/>
</dbReference>
<dbReference type="GO" id="GO:0005829">
    <property type="term" value="C:cytosol"/>
    <property type="evidence" value="ECO:0007669"/>
    <property type="project" value="TreeGrafter"/>
</dbReference>
<proteinExistence type="predicted"/>
<dbReference type="Proteomes" id="UP000076858">
    <property type="component" value="Unassembled WGS sequence"/>
</dbReference>
<dbReference type="STRING" id="35525.A0A164XAL5"/>
<keyword evidence="3" id="KW-0332">GMP biosynthesis</keyword>
<keyword evidence="2" id="KW-0547">Nucleotide-binding</keyword>
<dbReference type="GO" id="GO:0005524">
    <property type="term" value="F:ATP binding"/>
    <property type="evidence" value="ECO:0007669"/>
    <property type="project" value="UniProtKB-KW"/>
</dbReference>